<dbReference type="Proteomes" id="UP000789702">
    <property type="component" value="Unassembled WGS sequence"/>
</dbReference>
<reference evidence="1" key="1">
    <citation type="submission" date="2021-06" db="EMBL/GenBank/DDBJ databases">
        <authorList>
            <person name="Kallberg Y."/>
            <person name="Tangrot J."/>
            <person name="Rosling A."/>
        </authorList>
    </citation>
    <scope>NUCLEOTIDE SEQUENCE</scope>
    <source>
        <strain evidence="1">IL203A</strain>
    </source>
</reference>
<comment type="caution">
    <text evidence="1">The sequence shown here is derived from an EMBL/GenBank/DDBJ whole genome shotgun (WGS) entry which is preliminary data.</text>
</comment>
<name>A0ACA9KI27_9GLOM</name>
<protein>
    <submittedName>
        <fullName evidence="1">12548_t:CDS:1</fullName>
    </submittedName>
</protein>
<evidence type="ECO:0000313" key="2">
    <source>
        <dbReference type="Proteomes" id="UP000789702"/>
    </source>
</evidence>
<evidence type="ECO:0000313" key="1">
    <source>
        <dbReference type="EMBL" id="CAG8474945.1"/>
    </source>
</evidence>
<organism evidence="1 2">
    <name type="scientific">Dentiscutata heterogama</name>
    <dbReference type="NCBI Taxonomy" id="1316150"/>
    <lineage>
        <taxon>Eukaryota</taxon>
        <taxon>Fungi</taxon>
        <taxon>Fungi incertae sedis</taxon>
        <taxon>Mucoromycota</taxon>
        <taxon>Glomeromycotina</taxon>
        <taxon>Glomeromycetes</taxon>
        <taxon>Diversisporales</taxon>
        <taxon>Gigasporaceae</taxon>
        <taxon>Dentiscutata</taxon>
    </lineage>
</organism>
<proteinExistence type="predicted"/>
<dbReference type="EMBL" id="CAJVPU010001223">
    <property type="protein sequence ID" value="CAG8474945.1"/>
    <property type="molecule type" value="Genomic_DNA"/>
</dbReference>
<gene>
    <name evidence="1" type="ORF">DHETER_LOCUS1878</name>
</gene>
<sequence>MLKDFFLFCGKIKEFELRKEEGSDKQTAYITFEKESAAKTALMLTKAVIGDSKIIVQPADDACNDECLDGGEGYDGQEGKSKLVILAEILAAGYQLQDTLLEKGAEVDAKYGLSTIIKHYFTFFQANLAAIDDRYKVTDTVRELDTKYAVQDKVKKTVSQAQDKAHCVLDSNTGKLALDIYEKVTKQVGDLHCKARQIANEKKAALQVDNTIIEAH</sequence>
<keyword evidence="2" id="KW-1185">Reference proteome</keyword>
<accession>A0ACA9KI27</accession>